<keyword evidence="1" id="KW-0812">Transmembrane</keyword>
<evidence type="ECO:0000313" key="3">
    <source>
        <dbReference type="Proteomes" id="UP000032046"/>
    </source>
</evidence>
<feature type="transmembrane region" description="Helical" evidence="1">
    <location>
        <begin position="12"/>
        <end position="31"/>
    </location>
</feature>
<dbReference type="STRING" id="1602171.ST44_11835"/>
<dbReference type="InterPro" id="IPR021448">
    <property type="entry name" value="DUF3098"/>
</dbReference>
<dbReference type="Proteomes" id="UP000032046">
    <property type="component" value="Unassembled WGS sequence"/>
</dbReference>
<keyword evidence="1" id="KW-1133">Transmembrane helix</keyword>
<accession>A0A0D0HAH6</accession>
<feature type="transmembrane region" description="Helical" evidence="1">
    <location>
        <begin position="51"/>
        <end position="69"/>
    </location>
</feature>
<proteinExistence type="predicted"/>
<dbReference type="RefSeq" id="WP_022316286.1">
    <property type="nucleotide sequence ID" value="NZ_JALFDM010000013.1"/>
</dbReference>
<dbReference type="OrthoDB" id="963379at2"/>
<dbReference type="GeneID" id="93485159"/>
<evidence type="ECO:0000313" key="2">
    <source>
        <dbReference type="EMBL" id="KIP60217.1"/>
    </source>
</evidence>
<keyword evidence="3" id="KW-1185">Reference proteome</keyword>
<evidence type="ECO:0000256" key="1">
    <source>
        <dbReference type="SAM" id="Phobius"/>
    </source>
</evidence>
<sequence>MDKRNFAFDRVNFMLIGISMLIVIVGFILMSGGGSTEEKFDPEIFNTMHTTVAPIVCFIGFVSMIYGVMRKPKDD</sequence>
<keyword evidence="1" id="KW-0472">Membrane</keyword>
<protein>
    <submittedName>
        <fullName evidence="2">Membrane protein</fullName>
    </submittedName>
</protein>
<dbReference type="AlphaFoldDB" id="A0A0D0HAH6"/>
<name>A0A0D0HAH6_9BACT</name>
<dbReference type="EMBL" id="JXQK01000087">
    <property type="protein sequence ID" value="KIP60217.1"/>
    <property type="molecule type" value="Genomic_DNA"/>
</dbReference>
<gene>
    <name evidence="2" type="ORF">ST44_11835</name>
</gene>
<comment type="caution">
    <text evidence="2">The sequence shown here is derived from an EMBL/GenBank/DDBJ whole genome shotgun (WGS) entry which is preliminary data.</text>
</comment>
<reference evidence="2 3" key="1">
    <citation type="submission" date="2015-01" db="EMBL/GenBank/DDBJ databases">
        <title>Comparative genomics of non-oral Prevotella species.</title>
        <authorList>
            <person name="Accetto T."/>
            <person name="Nograsek B."/>
            <person name="Avgustin G."/>
        </authorList>
    </citation>
    <scope>NUCLEOTIDE SEQUENCE [LARGE SCALE GENOMIC DNA]</scope>
    <source>
        <strain evidence="2 3">P5-119</strain>
    </source>
</reference>
<organism evidence="2 3">
    <name type="scientific">Prevotella pectinovora</name>
    <dbReference type="NCBI Taxonomy" id="1602169"/>
    <lineage>
        <taxon>Bacteria</taxon>
        <taxon>Pseudomonadati</taxon>
        <taxon>Bacteroidota</taxon>
        <taxon>Bacteroidia</taxon>
        <taxon>Bacteroidales</taxon>
        <taxon>Prevotellaceae</taxon>
        <taxon>Prevotella</taxon>
    </lineage>
</organism>
<dbReference type="Pfam" id="PF11297">
    <property type="entry name" value="DUF3098"/>
    <property type="match status" value="1"/>
</dbReference>